<evidence type="ECO:0000256" key="1">
    <source>
        <dbReference type="SAM" id="MobiDB-lite"/>
    </source>
</evidence>
<organism evidence="2 3">
    <name type="scientific">Tritonibacter horizontis</name>
    <dbReference type="NCBI Taxonomy" id="1768241"/>
    <lineage>
        <taxon>Bacteria</taxon>
        <taxon>Pseudomonadati</taxon>
        <taxon>Pseudomonadota</taxon>
        <taxon>Alphaproteobacteria</taxon>
        <taxon>Rhodobacterales</taxon>
        <taxon>Paracoccaceae</taxon>
        <taxon>Tritonibacter</taxon>
    </lineage>
</organism>
<sequence length="96" mass="10677">MTTAADEPAVSQFDPKGLIRESYRIAGIDASQCRSIFLDWALSMPMEVDMQAALSALLDHYGSAQDTHPMTAVLREGLVSDQRPKRRGGWRSRPRS</sequence>
<gene>
    <name evidence="2" type="ORF">TRIHO_29350</name>
</gene>
<dbReference type="AlphaFoldDB" id="A0A132BVA6"/>
<proteinExistence type="predicted"/>
<keyword evidence="3" id="KW-1185">Reference proteome</keyword>
<reference evidence="2 3" key="1">
    <citation type="submission" date="2015-12" db="EMBL/GenBank/DDBJ databases">
        <title>Genome sequence of the marine Rhodobacteraceae strain O3.65, Candidatus Tritonibacter horizontis.</title>
        <authorList>
            <person name="Poehlein A."/>
            <person name="Giebel H.A."/>
            <person name="Voget S."/>
            <person name="Brinkhoff T."/>
        </authorList>
    </citation>
    <scope>NUCLEOTIDE SEQUENCE [LARGE SCALE GENOMIC DNA]</scope>
    <source>
        <strain evidence="2 3">O3.65</strain>
    </source>
</reference>
<feature type="compositionally biased region" description="Basic residues" evidence="1">
    <location>
        <begin position="84"/>
        <end position="96"/>
    </location>
</feature>
<accession>A0A132BVA6</accession>
<comment type="caution">
    <text evidence="2">The sequence shown here is derived from an EMBL/GenBank/DDBJ whole genome shotgun (WGS) entry which is preliminary data.</text>
</comment>
<dbReference type="EMBL" id="LPUY01000077">
    <property type="protein sequence ID" value="KUP92293.1"/>
    <property type="molecule type" value="Genomic_DNA"/>
</dbReference>
<evidence type="ECO:0000313" key="3">
    <source>
        <dbReference type="Proteomes" id="UP000068382"/>
    </source>
</evidence>
<dbReference type="OrthoDB" id="7778431at2"/>
<dbReference type="PATRIC" id="fig|1768241.3.peg.3072"/>
<dbReference type="Proteomes" id="UP000068382">
    <property type="component" value="Unassembled WGS sequence"/>
</dbReference>
<feature type="region of interest" description="Disordered" evidence="1">
    <location>
        <begin position="74"/>
        <end position="96"/>
    </location>
</feature>
<dbReference type="RefSeq" id="WP_068245187.1">
    <property type="nucleotide sequence ID" value="NZ_LPUY01000077.1"/>
</dbReference>
<evidence type="ECO:0000313" key="2">
    <source>
        <dbReference type="EMBL" id="KUP92293.1"/>
    </source>
</evidence>
<protein>
    <submittedName>
        <fullName evidence="2">Uncharacterized protein</fullName>
    </submittedName>
</protein>
<name>A0A132BVA6_9RHOB</name>